<evidence type="ECO:0000256" key="1">
    <source>
        <dbReference type="SAM" id="MobiDB-lite"/>
    </source>
</evidence>
<dbReference type="EMBL" id="CP080776">
    <property type="protein sequence ID" value="UWP94858.1"/>
    <property type="molecule type" value="Genomic_DNA"/>
</dbReference>
<name>A0A9Q9H8I1_9RHOB</name>
<protein>
    <submittedName>
        <fullName evidence="2">BrnA antitoxin family protein</fullName>
    </submittedName>
</protein>
<gene>
    <name evidence="2" type="ORF">K3X48_11665</name>
</gene>
<organism evidence="2 3">
    <name type="scientific">Aliiroseovarius crassostreae</name>
    <dbReference type="NCBI Taxonomy" id="154981"/>
    <lineage>
        <taxon>Bacteria</taxon>
        <taxon>Pseudomonadati</taxon>
        <taxon>Pseudomonadota</taxon>
        <taxon>Alphaproteobacteria</taxon>
        <taxon>Rhodobacterales</taxon>
        <taxon>Paracoccaceae</taxon>
        <taxon>Aliiroseovarius</taxon>
    </lineage>
</organism>
<dbReference type="RefSeq" id="WP_259778175.1">
    <property type="nucleotide sequence ID" value="NZ_CP080776.1"/>
</dbReference>
<sequence length="72" mass="7966">MTDVTLRLEMPLQMLVDLKRSADVTGISVEQYIRDLIRSRSFLECTGGSDTSEPPFSRPLARPQAGRVKAAS</sequence>
<evidence type="ECO:0000313" key="3">
    <source>
        <dbReference type="Proteomes" id="UP001057991"/>
    </source>
</evidence>
<evidence type="ECO:0000313" key="2">
    <source>
        <dbReference type="EMBL" id="UWP94858.1"/>
    </source>
</evidence>
<proteinExistence type="predicted"/>
<dbReference type="Proteomes" id="UP001057991">
    <property type="component" value="Chromosome"/>
</dbReference>
<reference evidence="2" key="1">
    <citation type="submission" date="2021-08" db="EMBL/GenBank/DDBJ databases">
        <authorList>
            <person name="Nwanade C."/>
            <person name="Wang M."/>
            <person name="Masoudi A."/>
            <person name="Yu Z."/>
            <person name="Liu J."/>
        </authorList>
    </citation>
    <scope>NUCLEOTIDE SEQUENCE</scope>
    <source>
        <strain evidence="2">S056</strain>
    </source>
</reference>
<accession>A0A9Q9H8I1</accession>
<dbReference type="AlphaFoldDB" id="A0A9Q9H8I1"/>
<feature type="region of interest" description="Disordered" evidence="1">
    <location>
        <begin position="46"/>
        <end position="72"/>
    </location>
</feature>